<dbReference type="GO" id="GO:0022857">
    <property type="term" value="F:transmembrane transporter activity"/>
    <property type="evidence" value="ECO:0007669"/>
    <property type="project" value="InterPro"/>
</dbReference>
<evidence type="ECO:0000313" key="10">
    <source>
        <dbReference type="EMBL" id="SQI57608.1"/>
    </source>
</evidence>
<reference evidence="10 11" key="1">
    <citation type="submission" date="2018-06" db="EMBL/GenBank/DDBJ databases">
        <authorList>
            <consortium name="Pathogen Informatics"/>
            <person name="Doyle S."/>
        </authorList>
    </citation>
    <scope>NUCLEOTIDE SEQUENCE [LARGE SCALE GENOMIC DNA]</scope>
    <source>
        <strain evidence="10 11">NCTC4824</strain>
    </source>
</reference>
<proteinExistence type="inferred from homology"/>
<dbReference type="InterPro" id="IPR036259">
    <property type="entry name" value="MFS_trans_sf"/>
</dbReference>
<keyword evidence="3" id="KW-0813">Transport</keyword>
<dbReference type="GO" id="GO:0005886">
    <property type="term" value="C:plasma membrane"/>
    <property type="evidence" value="ECO:0007669"/>
    <property type="project" value="UniProtKB-SubCell"/>
</dbReference>
<keyword evidence="4" id="KW-1003">Cell membrane</keyword>
<dbReference type="AlphaFoldDB" id="A0A2X4WCJ2"/>
<gene>
    <name evidence="10" type="primary">ymfD_3</name>
    <name evidence="10" type="ORF">NCTC4824_02102</name>
</gene>
<comment type="similarity">
    <text evidence="2">Belongs to the major facilitator superfamily. TCR/Tet family.</text>
</comment>
<feature type="transmembrane region" description="Helical" evidence="8">
    <location>
        <begin position="182"/>
        <end position="199"/>
    </location>
</feature>
<dbReference type="InterPro" id="IPR050189">
    <property type="entry name" value="MFS_Efflux_Transporters"/>
</dbReference>
<evidence type="ECO:0000256" key="2">
    <source>
        <dbReference type="ARBA" id="ARBA00007520"/>
    </source>
</evidence>
<feature type="domain" description="Major facilitator superfamily (MFS) profile" evidence="9">
    <location>
        <begin position="20"/>
        <end position="408"/>
    </location>
</feature>
<feature type="transmembrane region" description="Helical" evidence="8">
    <location>
        <begin position="85"/>
        <end position="106"/>
    </location>
</feature>
<evidence type="ECO:0000256" key="3">
    <source>
        <dbReference type="ARBA" id="ARBA00022448"/>
    </source>
</evidence>
<feature type="transmembrane region" description="Helical" evidence="8">
    <location>
        <begin position="383"/>
        <end position="404"/>
    </location>
</feature>
<dbReference type="STRING" id="1348624.GCA_001591545_01164"/>
<feature type="transmembrane region" description="Helical" evidence="8">
    <location>
        <begin position="320"/>
        <end position="343"/>
    </location>
</feature>
<dbReference type="PANTHER" id="PTHR43124">
    <property type="entry name" value="PURINE EFFLUX PUMP PBUE"/>
    <property type="match status" value="1"/>
</dbReference>
<evidence type="ECO:0000256" key="1">
    <source>
        <dbReference type="ARBA" id="ARBA00004651"/>
    </source>
</evidence>
<dbReference type="CDD" id="cd17474">
    <property type="entry name" value="MFS_YfmO_like"/>
    <property type="match status" value="1"/>
</dbReference>
<dbReference type="PROSITE" id="PS50850">
    <property type="entry name" value="MFS"/>
    <property type="match status" value="1"/>
</dbReference>
<evidence type="ECO:0000256" key="4">
    <source>
        <dbReference type="ARBA" id="ARBA00022475"/>
    </source>
</evidence>
<dbReference type="PROSITE" id="PS00216">
    <property type="entry name" value="SUGAR_TRANSPORT_1"/>
    <property type="match status" value="1"/>
</dbReference>
<organism evidence="10 11">
    <name type="scientific">Lederbergia lenta</name>
    <name type="common">Bacillus lentus</name>
    <dbReference type="NCBI Taxonomy" id="1467"/>
    <lineage>
        <taxon>Bacteria</taxon>
        <taxon>Bacillati</taxon>
        <taxon>Bacillota</taxon>
        <taxon>Bacilli</taxon>
        <taxon>Bacillales</taxon>
        <taxon>Bacillaceae</taxon>
        <taxon>Lederbergia</taxon>
    </lineage>
</organism>
<comment type="subcellular location">
    <subcellularLocation>
        <location evidence="1">Cell membrane</location>
        <topology evidence="1">Multi-pass membrane protein</topology>
    </subcellularLocation>
</comment>
<dbReference type="KEGG" id="blen:NCTC4824_02102"/>
<feature type="transmembrane region" description="Helical" evidence="8">
    <location>
        <begin position="58"/>
        <end position="78"/>
    </location>
</feature>
<feature type="transmembrane region" description="Helical" evidence="8">
    <location>
        <begin position="266"/>
        <end position="284"/>
    </location>
</feature>
<name>A0A2X4WCJ2_LEDLE</name>
<keyword evidence="6 8" id="KW-1133">Transmembrane helix</keyword>
<evidence type="ECO:0000256" key="8">
    <source>
        <dbReference type="SAM" id="Phobius"/>
    </source>
</evidence>
<evidence type="ECO:0000256" key="5">
    <source>
        <dbReference type="ARBA" id="ARBA00022692"/>
    </source>
</evidence>
<evidence type="ECO:0000313" key="11">
    <source>
        <dbReference type="Proteomes" id="UP000249134"/>
    </source>
</evidence>
<evidence type="ECO:0000259" key="9">
    <source>
        <dbReference type="PROSITE" id="PS50850"/>
    </source>
</evidence>
<evidence type="ECO:0000256" key="6">
    <source>
        <dbReference type="ARBA" id="ARBA00022989"/>
    </source>
</evidence>
<dbReference type="PRINTS" id="PR01035">
    <property type="entry name" value="TCRTETA"/>
</dbReference>
<feature type="transmembrane region" description="Helical" evidence="8">
    <location>
        <begin position="19"/>
        <end position="38"/>
    </location>
</feature>
<keyword evidence="5 8" id="KW-0812">Transmembrane</keyword>
<feature type="transmembrane region" description="Helical" evidence="8">
    <location>
        <begin position="355"/>
        <end position="377"/>
    </location>
</feature>
<dbReference type="PROSITE" id="PS00217">
    <property type="entry name" value="SUGAR_TRANSPORT_2"/>
    <property type="match status" value="1"/>
</dbReference>
<feature type="transmembrane region" description="Helical" evidence="8">
    <location>
        <begin position="159"/>
        <end position="176"/>
    </location>
</feature>
<dbReference type="Gene3D" id="1.20.1250.20">
    <property type="entry name" value="MFS general substrate transporter like domains"/>
    <property type="match status" value="1"/>
</dbReference>
<keyword evidence="7 8" id="KW-0472">Membrane</keyword>
<dbReference type="SUPFAM" id="SSF103473">
    <property type="entry name" value="MFS general substrate transporter"/>
    <property type="match status" value="1"/>
</dbReference>
<dbReference type="RefSeq" id="WP_066138182.1">
    <property type="nucleotide sequence ID" value="NZ_CBCSGM010000001.1"/>
</dbReference>
<sequence length="420" mass="45568">MGQNQNEVRASSGISEKKWAILSIASIPLIMTLGNSMLIPILPQLEKELDITKLQSSYIITVYSIVAIILIPIAGFLSDKFGRKIVIVPSLIITGIGGIIAGWASWQMDSAFMWIIIGRVLQGIGAAGAFPIVLPLVGDLFKDDKDVSTTLGLIETSNTFGKVLSPVLGSLLAGLVWFLPFFSIPVFSLISLILILFLVKKPKNDKHELSFGRFSKNTKEIFKAHRRWLIAVFIIGAILMFILFGLLFYLSSILEDNYGYDGIKKGFLLAIPLAALCIASFTAGRVIKDSLIKMKWISFFGIVLVGATVAATMISDKFIYLIIVFSFCGIGIGAALPCLDAILTQSIEKEMRGTITSIFSSMRFAGVAAGPPVIALLMKGNNIDMILLLVGLSLIGALLALIAIKPEKEKQAIEIKPVLE</sequence>
<dbReference type="Proteomes" id="UP000249134">
    <property type="component" value="Chromosome 1"/>
</dbReference>
<dbReference type="EMBL" id="LS483476">
    <property type="protein sequence ID" value="SQI57608.1"/>
    <property type="molecule type" value="Genomic_DNA"/>
</dbReference>
<dbReference type="InterPro" id="IPR001958">
    <property type="entry name" value="Tet-R_TetA/multi-R_MdtG-like"/>
</dbReference>
<dbReference type="InterPro" id="IPR011701">
    <property type="entry name" value="MFS"/>
</dbReference>
<dbReference type="Pfam" id="PF07690">
    <property type="entry name" value="MFS_1"/>
    <property type="match status" value="1"/>
</dbReference>
<dbReference type="InterPro" id="IPR020846">
    <property type="entry name" value="MFS_dom"/>
</dbReference>
<dbReference type="InterPro" id="IPR005829">
    <property type="entry name" value="Sugar_transporter_CS"/>
</dbReference>
<protein>
    <submittedName>
        <fullName evidence="10">Major facilitator superfamily protein</fullName>
    </submittedName>
</protein>
<dbReference type="PANTHER" id="PTHR43124:SF3">
    <property type="entry name" value="CHLORAMPHENICOL EFFLUX PUMP RV0191"/>
    <property type="match status" value="1"/>
</dbReference>
<accession>A0A2X4WCJ2</accession>
<feature type="transmembrane region" description="Helical" evidence="8">
    <location>
        <begin position="296"/>
        <end position="314"/>
    </location>
</feature>
<feature type="transmembrane region" description="Helical" evidence="8">
    <location>
        <begin position="228"/>
        <end position="254"/>
    </location>
</feature>
<keyword evidence="11" id="KW-1185">Reference proteome</keyword>
<evidence type="ECO:0000256" key="7">
    <source>
        <dbReference type="ARBA" id="ARBA00023136"/>
    </source>
</evidence>
<feature type="transmembrane region" description="Helical" evidence="8">
    <location>
        <begin position="112"/>
        <end position="138"/>
    </location>
</feature>